<dbReference type="InterPro" id="IPR004555">
    <property type="entry name" value="G6PDH_assembly_OpcA"/>
</dbReference>
<dbReference type="PATRIC" id="fig|1544416.3.peg.682"/>
<proteinExistence type="predicted"/>
<dbReference type="Pfam" id="PF20171">
    <property type="entry name" value="OpcA_G6PD_C"/>
    <property type="match status" value="1"/>
</dbReference>
<dbReference type="Pfam" id="PF10128">
    <property type="entry name" value="OpcA_G6PD_assem"/>
    <property type="match status" value="1"/>
</dbReference>
<organism evidence="3 4">
    <name type="scientific">Corynebacterium oculi</name>
    <dbReference type="NCBI Taxonomy" id="1544416"/>
    <lineage>
        <taxon>Bacteria</taxon>
        <taxon>Bacillati</taxon>
        <taxon>Actinomycetota</taxon>
        <taxon>Actinomycetes</taxon>
        <taxon>Mycobacteriales</taxon>
        <taxon>Corynebacteriaceae</taxon>
        <taxon>Corynebacterium</taxon>
    </lineage>
</organism>
<comment type="caution">
    <text evidence="3">The sequence shown here is derived from an EMBL/GenBank/DDBJ whole genome shotgun (WGS) entry which is preliminary data.</text>
</comment>
<dbReference type="PANTHER" id="PTHR38658:SF1">
    <property type="entry name" value="OXPP CYCLE PROTEIN OPCA-RELATED"/>
    <property type="match status" value="1"/>
</dbReference>
<evidence type="ECO:0000259" key="2">
    <source>
        <dbReference type="Pfam" id="PF20171"/>
    </source>
</evidence>
<dbReference type="STRING" id="1544416.Cocul_00681"/>
<dbReference type="InterPro" id="IPR046802">
    <property type="entry name" value="OpcA_G6PD_C"/>
</dbReference>
<dbReference type="OrthoDB" id="128564at2"/>
<dbReference type="RefSeq" id="WP_055121854.1">
    <property type="nucleotide sequence ID" value="NZ_LKST01000001.1"/>
</dbReference>
<reference evidence="3 4" key="1">
    <citation type="submission" date="2015-10" db="EMBL/GenBank/DDBJ databases">
        <title>Corynebacteirum lowii and Corynebacterium oculi species nova, derived from human clinical disease and and emended description of Corynebacterium mastiditis.</title>
        <authorList>
            <person name="Bernard K."/>
            <person name="Pacheco A.L."/>
            <person name="Mcdougall C."/>
            <person name="Burtx T."/>
            <person name="Weibe D."/>
            <person name="Tyler S."/>
            <person name="Olson A.B."/>
            <person name="Cnockaert M."/>
            <person name="Eguchi H."/>
            <person name="Kuwahara T."/>
            <person name="Nakayama-Imaohji H."/>
            <person name="Boudewijins M."/>
            <person name="Van Hoecke F."/>
            <person name="Bernier A.-M."/>
            <person name="Vandamme P."/>
        </authorList>
    </citation>
    <scope>NUCLEOTIDE SEQUENCE [LARGE SCALE GENOMIC DNA]</scope>
    <source>
        <strain evidence="3 4">NML 130210</strain>
    </source>
</reference>
<evidence type="ECO:0000313" key="3">
    <source>
        <dbReference type="EMBL" id="KQB85535.1"/>
    </source>
</evidence>
<feature type="domain" description="Glucose-6-phosphate dehydrogenase assembly protein OpcA C-terminal" evidence="2">
    <location>
        <begin position="155"/>
        <end position="290"/>
    </location>
</feature>
<keyword evidence="4" id="KW-1185">Reference proteome</keyword>
<dbReference type="Proteomes" id="UP000050517">
    <property type="component" value="Unassembled WGS sequence"/>
</dbReference>
<protein>
    <submittedName>
        <fullName evidence="3">Glucose-6-phosphate dehydrogenase subunit</fullName>
    </submittedName>
</protein>
<dbReference type="AlphaFoldDB" id="A0A0Q0UFN3"/>
<evidence type="ECO:0000313" key="4">
    <source>
        <dbReference type="Proteomes" id="UP000050517"/>
    </source>
</evidence>
<gene>
    <name evidence="3" type="ORF">Cocul_00681</name>
</gene>
<dbReference type="EMBL" id="LKST01000001">
    <property type="protein sequence ID" value="KQB85535.1"/>
    <property type="molecule type" value="Genomic_DNA"/>
</dbReference>
<dbReference type="InterPro" id="IPR046801">
    <property type="entry name" value="OpcA_G6PD_N"/>
</dbReference>
<sequence length="307" mass="33122">MIIDLPNTTTRDIAASLQHIHETTAQTTGRVLTLIVMATSGDDLPEIIRVTTDASWEHPSRVLVLIDGGPARSSGVDAEIRVGGTVGASEFVIMTLRGEVAAHADAVVTPLLLPDTPIVVWWPSEAPPVPAEHPVGRLAQRRITDGARQTEGYTPGDSDLSWARITQWRGVVASSLDAHPKENVTAVSVKGPRDNLSIDLAAGWLASRLGVPVRRGVATHQIKGDLEPCELRMEFPSGPITIHHRSHSTISVRMPQRPESLVAMNPRSTADCLAEELRHLDPDVIYAEALRGIGAVAFEDSENSEEN</sequence>
<feature type="domain" description="Glucose-6-phosphate dehydrogenase assembly protein OpcA N-terminal" evidence="1">
    <location>
        <begin position="52"/>
        <end position="149"/>
    </location>
</feature>
<dbReference type="PANTHER" id="PTHR38658">
    <property type="entry name" value="OXPP CYCLE PROTEIN OPCA-RELATED"/>
    <property type="match status" value="1"/>
</dbReference>
<accession>A0A0Q0UFN3</accession>
<name>A0A0Q0UFN3_9CORY</name>
<evidence type="ECO:0000259" key="1">
    <source>
        <dbReference type="Pfam" id="PF10128"/>
    </source>
</evidence>